<sequence>MELKQTPLNQIHREMGAKMVPFGGWDMPVQYTGIIQEHLATRSHAGLFDVSHMGEIFVTGKEEDILSLLEKTTCNQISSLKEGQVQYNAVLNESGGLVDDITVYKFSNEKYMICSNASNYPAVAAHLQKLVSGTCKVEDQSANWHQIALQGPNANQILENYLGKDLSSLLYYHFTEIEVQGETIILSRTGYTGEDGFEIYTSHSLGVKLWKDLLEAGKSLGIVPVGLGARDTLRLEAKYPLYGHELNSEWSPVESGIGFIVKEKSTPYFAYERIQNDKKNSPKKKVVGIILLEPGVLRENFPIFSSEGKEIGKTTSGTHSPSRKESLGLAILDFEFTKNQTEVFVDIRGQKKKAKVETGAFIKGSVRMNK</sequence>
<dbReference type="GO" id="GO:0008483">
    <property type="term" value="F:transaminase activity"/>
    <property type="evidence" value="ECO:0007669"/>
    <property type="project" value="UniProtKB-KW"/>
</dbReference>
<dbReference type="AlphaFoldDB" id="A0A4R9LWJ6"/>
<comment type="function">
    <text evidence="7">The glycine cleavage system catalyzes the degradation of glycine.</text>
</comment>
<dbReference type="RefSeq" id="WP_135762106.1">
    <property type="nucleotide sequence ID" value="NZ_RQHW01000079.1"/>
</dbReference>
<dbReference type="EC" id="2.1.2.10" evidence="2 7"/>
<dbReference type="EMBL" id="RQHW01000079">
    <property type="protein sequence ID" value="TGN17199.1"/>
    <property type="molecule type" value="Genomic_DNA"/>
</dbReference>
<dbReference type="InterPro" id="IPR028896">
    <property type="entry name" value="GcvT/YgfZ/DmdA"/>
</dbReference>
<comment type="caution">
    <text evidence="11">The sequence shown here is derived from an EMBL/GenBank/DDBJ whole genome shotgun (WGS) entry which is preliminary data.</text>
</comment>
<evidence type="ECO:0000256" key="3">
    <source>
        <dbReference type="ARBA" id="ARBA00022576"/>
    </source>
</evidence>
<organism evidence="11 12">
    <name type="scientific">Leptospira idonii</name>
    <dbReference type="NCBI Taxonomy" id="1193500"/>
    <lineage>
        <taxon>Bacteria</taxon>
        <taxon>Pseudomonadati</taxon>
        <taxon>Spirochaetota</taxon>
        <taxon>Spirochaetia</taxon>
        <taxon>Leptospirales</taxon>
        <taxon>Leptospiraceae</taxon>
        <taxon>Leptospira</taxon>
    </lineage>
</organism>
<evidence type="ECO:0000256" key="5">
    <source>
        <dbReference type="ARBA" id="ARBA00031395"/>
    </source>
</evidence>
<evidence type="ECO:0000259" key="9">
    <source>
        <dbReference type="Pfam" id="PF01571"/>
    </source>
</evidence>
<comment type="similarity">
    <text evidence="1 7">Belongs to the GcvT family.</text>
</comment>
<name>A0A4R9LWJ6_9LEPT</name>
<feature type="domain" description="GCVT N-terminal" evidence="9">
    <location>
        <begin position="9"/>
        <end position="263"/>
    </location>
</feature>
<dbReference type="InterPro" id="IPR027266">
    <property type="entry name" value="TrmE/GcvT-like"/>
</dbReference>
<evidence type="ECO:0000256" key="4">
    <source>
        <dbReference type="ARBA" id="ARBA00022679"/>
    </source>
</evidence>
<dbReference type="Pfam" id="PF01571">
    <property type="entry name" value="GCV_T"/>
    <property type="match status" value="1"/>
</dbReference>
<dbReference type="Pfam" id="PF08669">
    <property type="entry name" value="GCV_T_C"/>
    <property type="match status" value="1"/>
</dbReference>
<keyword evidence="11" id="KW-0489">Methyltransferase</keyword>
<dbReference type="InterPro" id="IPR029043">
    <property type="entry name" value="GcvT/YgfZ_C"/>
</dbReference>
<dbReference type="Proteomes" id="UP000298058">
    <property type="component" value="Unassembled WGS sequence"/>
</dbReference>
<reference evidence="11" key="1">
    <citation type="journal article" date="2019" name="PLoS Negl. Trop. Dis.">
        <title>Revisiting the worldwide diversity of Leptospira species in the environment.</title>
        <authorList>
            <person name="Vincent A.T."/>
            <person name="Schiettekatte O."/>
            <person name="Bourhy P."/>
            <person name="Veyrier F.J."/>
            <person name="Picardeau M."/>
        </authorList>
    </citation>
    <scope>NUCLEOTIDE SEQUENCE [LARGE SCALE GENOMIC DNA]</scope>
    <source>
        <strain evidence="11">201300427</strain>
    </source>
</reference>
<dbReference type="NCBIfam" id="NF001567">
    <property type="entry name" value="PRK00389.1"/>
    <property type="match status" value="1"/>
</dbReference>
<dbReference type="Gene3D" id="3.30.70.1400">
    <property type="entry name" value="Aminomethyltransferase beta-barrel domains"/>
    <property type="match status" value="1"/>
</dbReference>
<feature type="domain" description="Aminomethyltransferase C-terminal" evidence="10">
    <location>
        <begin position="284"/>
        <end position="361"/>
    </location>
</feature>
<evidence type="ECO:0000256" key="2">
    <source>
        <dbReference type="ARBA" id="ARBA00012616"/>
    </source>
</evidence>
<dbReference type="GO" id="GO:0008168">
    <property type="term" value="F:methyltransferase activity"/>
    <property type="evidence" value="ECO:0007669"/>
    <property type="project" value="UniProtKB-KW"/>
</dbReference>
<dbReference type="Gene3D" id="3.30.1360.120">
    <property type="entry name" value="Probable tRNA modification gtpase trme, domain 1"/>
    <property type="match status" value="1"/>
</dbReference>
<keyword evidence="12" id="KW-1185">Reference proteome</keyword>
<comment type="catalytic activity">
    <reaction evidence="6 7">
        <text>N(6)-[(R)-S(8)-aminomethyldihydrolipoyl]-L-lysyl-[protein] + (6S)-5,6,7,8-tetrahydrofolate = N(6)-[(R)-dihydrolipoyl]-L-lysyl-[protein] + (6R)-5,10-methylene-5,6,7,8-tetrahydrofolate + NH4(+)</text>
        <dbReference type="Rhea" id="RHEA:16945"/>
        <dbReference type="Rhea" id="RHEA-COMP:10475"/>
        <dbReference type="Rhea" id="RHEA-COMP:10492"/>
        <dbReference type="ChEBI" id="CHEBI:15636"/>
        <dbReference type="ChEBI" id="CHEBI:28938"/>
        <dbReference type="ChEBI" id="CHEBI:57453"/>
        <dbReference type="ChEBI" id="CHEBI:83100"/>
        <dbReference type="ChEBI" id="CHEBI:83143"/>
        <dbReference type="EC" id="2.1.2.10"/>
    </reaction>
</comment>
<dbReference type="NCBIfam" id="TIGR00528">
    <property type="entry name" value="gcvT"/>
    <property type="match status" value="1"/>
</dbReference>
<dbReference type="GO" id="GO:0032259">
    <property type="term" value="P:methylation"/>
    <property type="evidence" value="ECO:0007669"/>
    <property type="project" value="UniProtKB-KW"/>
</dbReference>
<evidence type="ECO:0000256" key="8">
    <source>
        <dbReference type="PIRSR" id="PIRSR006487-1"/>
    </source>
</evidence>
<dbReference type="SUPFAM" id="SSF101790">
    <property type="entry name" value="Aminomethyltransferase beta-barrel domain"/>
    <property type="match status" value="1"/>
</dbReference>
<dbReference type="GO" id="GO:0005829">
    <property type="term" value="C:cytosol"/>
    <property type="evidence" value="ECO:0007669"/>
    <property type="project" value="TreeGrafter"/>
</dbReference>
<dbReference type="GO" id="GO:0004047">
    <property type="term" value="F:aminomethyltransferase activity"/>
    <property type="evidence" value="ECO:0007669"/>
    <property type="project" value="UniProtKB-UniRule"/>
</dbReference>
<gene>
    <name evidence="7 11" type="primary">gcvT</name>
    <name evidence="11" type="ORF">EHS15_18685</name>
</gene>
<feature type="binding site" evidence="8">
    <location>
        <position position="198"/>
    </location>
    <ligand>
        <name>substrate</name>
    </ligand>
</feature>
<evidence type="ECO:0000259" key="10">
    <source>
        <dbReference type="Pfam" id="PF08669"/>
    </source>
</evidence>
<proteinExistence type="inferred from homology"/>
<dbReference type="Gene3D" id="4.10.1250.10">
    <property type="entry name" value="Aminomethyltransferase fragment"/>
    <property type="match status" value="1"/>
</dbReference>
<dbReference type="GO" id="GO:0005960">
    <property type="term" value="C:glycine cleavage complex"/>
    <property type="evidence" value="ECO:0007669"/>
    <property type="project" value="InterPro"/>
</dbReference>
<dbReference type="OrthoDB" id="9774591at2"/>
<evidence type="ECO:0000313" key="11">
    <source>
        <dbReference type="EMBL" id="TGN17199.1"/>
    </source>
</evidence>
<evidence type="ECO:0000313" key="12">
    <source>
        <dbReference type="Proteomes" id="UP000298058"/>
    </source>
</evidence>
<dbReference type="Gene3D" id="2.40.30.110">
    <property type="entry name" value="Aminomethyltransferase beta-barrel domains"/>
    <property type="match status" value="1"/>
</dbReference>
<evidence type="ECO:0000256" key="6">
    <source>
        <dbReference type="ARBA" id="ARBA00047665"/>
    </source>
</evidence>
<dbReference type="InterPro" id="IPR013977">
    <property type="entry name" value="GcvT_C"/>
</dbReference>
<evidence type="ECO:0000256" key="7">
    <source>
        <dbReference type="HAMAP-Rule" id="MF_00259"/>
    </source>
</evidence>
<dbReference type="PANTHER" id="PTHR43757:SF2">
    <property type="entry name" value="AMINOMETHYLTRANSFERASE, MITOCHONDRIAL"/>
    <property type="match status" value="1"/>
</dbReference>
<dbReference type="GO" id="GO:0019464">
    <property type="term" value="P:glycine decarboxylation via glycine cleavage system"/>
    <property type="evidence" value="ECO:0007669"/>
    <property type="project" value="UniProtKB-UniRule"/>
</dbReference>
<evidence type="ECO:0000256" key="1">
    <source>
        <dbReference type="ARBA" id="ARBA00008609"/>
    </source>
</evidence>
<accession>A0A4R9LWJ6</accession>
<dbReference type="PANTHER" id="PTHR43757">
    <property type="entry name" value="AMINOMETHYLTRANSFERASE"/>
    <property type="match status" value="1"/>
</dbReference>
<dbReference type="InterPro" id="IPR006222">
    <property type="entry name" value="GCVT_N"/>
</dbReference>
<dbReference type="HAMAP" id="MF_00259">
    <property type="entry name" value="GcvT"/>
    <property type="match status" value="1"/>
</dbReference>
<comment type="subunit">
    <text evidence="7">The glycine cleavage system is composed of four proteins: P, T, L and H.</text>
</comment>
<keyword evidence="3 7" id="KW-0032">Aminotransferase</keyword>
<dbReference type="InterPro" id="IPR006223">
    <property type="entry name" value="GcvT"/>
</dbReference>
<dbReference type="SUPFAM" id="SSF103025">
    <property type="entry name" value="Folate-binding domain"/>
    <property type="match status" value="1"/>
</dbReference>
<protein>
    <recommendedName>
        <fullName evidence="2 7">Aminomethyltransferase</fullName>
        <ecNumber evidence="2 7">2.1.2.10</ecNumber>
    </recommendedName>
    <alternativeName>
        <fullName evidence="5 7">Glycine cleavage system T protein</fullName>
    </alternativeName>
</protein>
<dbReference type="PIRSF" id="PIRSF006487">
    <property type="entry name" value="GcvT"/>
    <property type="match status" value="1"/>
</dbReference>
<keyword evidence="4 7" id="KW-0808">Transferase</keyword>
<dbReference type="InterPro" id="IPR022903">
    <property type="entry name" value="GcvT_bac"/>
</dbReference>